<dbReference type="RefSeq" id="WP_093752748.1">
    <property type="nucleotide sequence ID" value="NZ_BSYN01000006.1"/>
</dbReference>
<dbReference type="InterPro" id="IPR008532">
    <property type="entry name" value="NFACT_RNA-bd"/>
</dbReference>
<evidence type="ECO:0000256" key="5">
    <source>
        <dbReference type="HAMAP-Rule" id="MF_00844"/>
    </source>
</evidence>
<dbReference type="PANTHER" id="PTHR15239">
    <property type="entry name" value="NUCLEAR EXPORT MEDIATOR FACTOR NEMF"/>
    <property type="match status" value="1"/>
</dbReference>
<feature type="domain" description="NFACT RNA-binding" evidence="6">
    <location>
        <begin position="465"/>
        <end position="563"/>
    </location>
</feature>
<dbReference type="InterPro" id="IPR043682">
    <property type="entry name" value="RqcH_bacterial"/>
</dbReference>
<keyword evidence="5" id="KW-0175">Coiled coil</keyword>
<dbReference type="Proteomes" id="UP000198828">
    <property type="component" value="Unassembled WGS sequence"/>
</dbReference>
<keyword evidence="3 5" id="KW-0694">RNA-binding</keyword>
<evidence type="ECO:0000259" key="6">
    <source>
        <dbReference type="Pfam" id="PF05670"/>
    </source>
</evidence>
<protein>
    <recommendedName>
        <fullName evidence="5">Rqc2 homolog RqcH</fullName>
        <shortName evidence="5">RqcH</shortName>
    </recommendedName>
</protein>
<dbReference type="GO" id="GO:1990112">
    <property type="term" value="C:RQC complex"/>
    <property type="evidence" value="ECO:0007669"/>
    <property type="project" value="TreeGrafter"/>
</dbReference>
<evidence type="ECO:0000313" key="7">
    <source>
        <dbReference type="EMBL" id="SDX07968.1"/>
    </source>
</evidence>
<comment type="similarity">
    <text evidence="5">Belongs to the NEMF family.</text>
</comment>
<dbReference type="InterPro" id="IPR051608">
    <property type="entry name" value="RQC_Subunit_NEMF"/>
</dbReference>
<reference evidence="7 8" key="1">
    <citation type="submission" date="2016-10" db="EMBL/GenBank/DDBJ databases">
        <authorList>
            <person name="de Groot N.N."/>
        </authorList>
    </citation>
    <scope>NUCLEOTIDE SEQUENCE [LARGE SCALE GENOMIC DNA]</scope>
    <source>
        <strain evidence="7 8">DSM 23310</strain>
    </source>
</reference>
<name>A0A1H2YT84_9FIRM</name>
<evidence type="ECO:0000256" key="4">
    <source>
        <dbReference type="ARBA" id="ARBA00022917"/>
    </source>
</evidence>
<evidence type="ECO:0000256" key="2">
    <source>
        <dbReference type="ARBA" id="ARBA00022730"/>
    </source>
</evidence>
<dbReference type="GO" id="GO:0019843">
    <property type="term" value="F:rRNA binding"/>
    <property type="evidence" value="ECO:0007669"/>
    <property type="project" value="UniProtKB-UniRule"/>
</dbReference>
<dbReference type="InterPro" id="IPR010979">
    <property type="entry name" value="Ribosomal_uS13-like_H2TH"/>
</dbReference>
<evidence type="ECO:0000256" key="1">
    <source>
        <dbReference type="ARBA" id="ARBA00022555"/>
    </source>
</evidence>
<feature type="coiled-coil region" evidence="5">
    <location>
        <begin position="311"/>
        <end position="339"/>
    </location>
</feature>
<keyword evidence="1 5" id="KW-0820">tRNA-binding</keyword>
<dbReference type="GO" id="GO:0072344">
    <property type="term" value="P:rescue of stalled ribosome"/>
    <property type="evidence" value="ECO:0007669"/>
    <property type="project" value="UniProtKB-UniRule"/>
</dbReference>
<dbReference type="Gene3D" id="1.10.8.50">
    <property type="match status" value="1"/>
</dbReference>
<dbReference type="AlphaFoldDB" id="A0A1H2YT84"/>
<dbReference type="GO" id="GO:0043023">
    <property type="term" value="F:ribosomal large subunit binding"/>
    <property type="evidence" value="ECO:0007669"/>
    <property type="project" value="UniProtKB-UniRule"/>
</dbReference>
<dbReference type="FunFam" id="2.30.310.10:FF:000004">
    <property type="entry name" value="Fibronectin-binding protein A"/>
    <property type="match status" value="1"/>
</dbReference>
<dbReference type="HAMAP" id="MF_00844_B">
    <property type="entry name" value="RqcH_B"/>
    <property type="match status" value="1"/>
</dbReference>
<evidence type="ECO:0000256" key="3">
    <source>
        <dbReference type="ARBA" id="ARBA00022884"/>
    </source>
</evidence>
<keyword evidence="4 5" id="KW-0648">Protein biosynthesis</keyword>
<dbReference type="GO" id="GO:0000049">
    <property type="term" value="F:tRNA binding"/>
    <property type="evidence" value="ECO:0007669"/>
    <property type="project" value="UniProtKB-UniRule"/>
</dbReference>
<dbReference type="OrthoDB" id="9766163at2"/>
<keyword evidence="2 5" id="KW-0699">rRNA-binding</keyword>
<dbReference type="EMBL" id="FNNG01000006">
    <property type="protein sequence ID" value="SDX07968.1"/>
    <property type="molecule type" value="Genomic_DNA"/>
</dbReference>
<organism evidence="7 8">
    <name type="scientific">Tepidimicrobium xylanilyticum</name>
    <dbReference type="NCBI Taxonomy" id="1123352"/>
    <lineage>
        <taxon>Bacteria</taxon>
        <taxon>Bacillati</taxon>
        <taxon>Bacillota</taxon>
        <taxon>Tissierellia</taxon>
        <taxon>Tissierellales</taxon>
        <taxon>Tepidimicrobiaceae</taxon>
        <taxon>Tepidimicrobium</taxon>
    </lineage>
</organism>
<comment type="function">
    <text evidence="5">Key component of the ribosome quality control system (RQC), a ribosome-associated complex that mediates the extraction of incompletely synthesized nascent chains from stalled ribosomes and their subsequent degradation. RqcH recruits Ala-charged tRNA, and with RqcP directs the elongation of stalled nascent chains on 50S ribosomal subunits, leading to non-templated C-terminal alanine extensions (Ala tail). The Ala tail promotes nascent chain degradation. May add between 1 and at least 8 Ala residues. Binds to stalled 50S ribosomal subunits.</text>
</comment>
<proteinExistence type="inferred from homology"/>
<dbReference type="PANTHER" id="PTHR15239:SF6">
    <property type="entry name" value="RIBOSOME QUALITY CONTROL COMPLEX SUBUNIT NEMF"/>
    <property type="match status" value="1"/>
</dbReference>
<dbReference type="Gene3D" id="2.30.310.10">
    <property type="entry name" value="ibrinogen binding protein from staphylococcus aureus domain"/>
    <property type="match status" value="1"/>
</dbReference>
<accession>A0A1H2YT84</accession>
<dbReference type="SUPFAM" id="SSF46946">
    <property type="entry name" value="S13-like H2TH domain"/>
    <property type="match status" value="1"/>
</dbReference>
<dbReference type="Pfam" id="PF05670">
    <property type="entry name" value="NFACT-R_1"/>
    <property type="match status" value="1"/>
</dbReference>
<comment type="subunit">
    <text evidence="5">Associates with stalled 50S ribosomal subunits. Binds to RqcP.</text>
</comment>
<sequence>MSFDGIVTRAIIEELKDTILGGKVDKIYQHEKDEILIQVYNKGENRNLLISASNNNPRIHFTHYDRINPSSPPMFCMVLRKHLTRGIISNIEQFNMDRVIFIDISSLDELGSITEKRLVIEIMGKYSNIILIDKVSSKVIDSIKKVTPEMSRIRQVLPGTEYIYPKQDGRLNPLNITKEDFIRLIDKDKGSKQSFKHFYTNFIGLGPLISKEICYQGNIEIDRPLSSLTLEEKENLYNSFNTIMDKVKRMDYNPLLIRSNFKENYIAFYALDIGHLGQQKVYLNSISKVLDEYYIKNDTIDRVNQKAQSIKKSVQTKLERSLNKLAKQKEELLESKNRETYKIYGDLISANLHRLEKGLEEVQLENFYLEDMAKITVPLDKRYSPAENAQRYYKKYSKLKNAYQLLLKQIPETEEEIYYLENILNSIDHCTSVDEIEEIKEELINEGYLKGKPNRNKNETISKPNHYVSSDGFHIFVGKNNKQNDQLTLKTAQKEDLWFHVQKMPGSHVIIKVENKKVPDTTIKEAAMLAAYYSKAKNSTNVPVDYTERKNVKKPRKAKSGMVIYENFNTIFVTPSKEKIQSLKKIEG</sequence>
<gene>
    <name evidence="5" type="primary">rqcH</name>
    <name evidence="7" type="ORF">SAMN05660923_01705</name>
</gene>
<keyword evidence="8" id="KW-1185">Reference proteome</keyword>
<evidence type="ECO:0000313" key="8">
    <source>
        <dbReference type="Proteomes" id="UP000198828"/>
    </source>
</evidence>
<dbReference type="Pfam" id="PF05833">
    <property type="entry name" value="NFACT_N"/>
    <property type="match status" value="1"/>
</dbReference>